<gene>
    <name evidence="8" type="primary">yffG_1</name>
    <name evidence="8" type="ORF">NCTC9783_02288</name>
</gene>
<dbReference type="GO" id="GO:0051539">
    <property type="term" value="F:4 iron, 4 sulfur cluster binding"/>
    <property type="evidence" value="ECO:0007669"/>
    <property type="project" value="UniProtKB-KW"/>
</dbReference>
<organism evidence="8 9">
    <name type="scientific">Shigella flexneri</name>
    <dbReference type="NCBI Taxonomy" id="623"/>
    <lineage>
        <taxon>Bacteria</taxon>
        <taxon>Pseudomonadati</taxon>
        <taxon>Pseudomonadota</taxon>
        <taxon>Gammaproteobacteria</taxon>
        <taxon>Enterobacterales</taxon>
        <taxon>Enterobacteriaceae</taxon>
        <taxon>Shigella</taxon>
    </lineage>
</organism>
<evidence type="ECO:0000256" key="6">
    <source>
        <dbReference type="SAM" id="MobiDB-lite"/>
    </source>
</evidence>
<sequence length="194" mass="21057">MNRFIMANSQQCLGCHACEIACVMAHNDEQHVLSQHHFHPRITVIKHQQQRSAVTCHHCEDAPCARSCPNGAISHVDDSIQVNQQKCIGCKSCVVACPFGTMQIVLTPVAAGKVKATAHKCDLCAGRENGPACVENCPADALQLVTDVALSGMAKSRRLRTARQEHQPWHASTAAQEMPVMSKVEQMQATPARG</sequence>
<evidence type="ECO:0000256" key="5">
    <source>
        <dbReference type="ARBA" id="ARBA00023014"/>
    </source>
</evidence>
<accession>A0A380A459</accession>
<evidence type="ECO:0000313" key="8">
    <source>
        <dbReference type="EMBL" id="SUI74018.1"/>
    </source>
</evidence>
<evidence type="ECO:0000313" key="9">
    <source>
        <dbReference type="Proteomes" id="UP000254880"/>
    </source>
</evidence>
<dbReference type="Proteomes" id="UP000254880">
    <property type="component" value="Unassembled WGS sequence"/>
</dbReference>
<dbReference type="EMBL" id="UGYT01000001">
    <property type="protein sequence ID" value="SUI74018.1"/>
    <property type="molecule type" value="Genomic_DNA"/>
</dbReference>
<keyword evidence="3" id="KW-0677">Repeat</keyword>
<dbReference type="InterPro" id="IPR050294">
    <property type="entry name" value="RnfB_subfamily"/>
</dbReference>
<feature type="domain" description="4Fe-4S ferredoxin-type" evidence="7">
    <location>
        <begin position="78"/>
        <end position="107"/>
    </location>
</feature>
<dbReference type="InterPro" id="IPR017900">
    <property type="entry name" value="4Fe4S_Fe_S_CS"/>
</dbReference>
<evidence type="ECO:0000259" key="7">
    <source>
        <dbReference type="PROSITE" id="PS51379"/>
    </source>
</evidence>
<evidence type="ECO:0000256" key="4">
    <source>
        <dbReference type="ARBA" id="ARBA00023004"/>
    </source>
</evidence>
<dbReference type="PANTHER" id="PTHR42859">
    <property type="entry name" value="OXIDOREDUCTASE"/>
    <property type="match status" value="1"/>
</dbReference>
<evidence type="ECO:0000256" key="1">
    <source>
        <dbReference type="ARBA" id="ARBA00022485"/>
    </source>
</evidence>
<evidence type="ECO:0000256" key="3">
    <source>
        <dbReference type="ARBA" id="ARBA00022737"/>
    </source>
</evidence>
<keyword evidence="1" id="KW-0004">4Fe-4S</keyword>
<keyword evidence="5" id="KW-0411">Iron-sulfur</keyword>
<dbReference type="AlphaFoldDB" id="A0A380A459"/>
<keyword evidence="4" id="KW-0408">Iron</keyword>
<evidence type="ECO:0000256" key="2">
    <source>
        <dbReference type="ARBA" id="ARBA00022723"/>
    </source>
</evidence>
<dbReference type="GO" id="GO:0046872">
    <property type="term" value="F:metal ion binding"/>
    <property type="evidence" value="ECO:0007669"/>
    <property type="project" value="UniProtKB-KW"/>
</dbReference>
<dbReference type="PROSITE" id="PS00198">
    <property type="entry name" value="4FE4S_FER_1"/>
    <property type="match status" value="1"/>
</dbReference>
<dbReference type="InterPro" id="IPR017896">
    <property type="entry name" value="4Fe4S_Fe-S-bd"/>
</dbReference>
<keyword evidence="2" id="KW-0479">Metal-binding</keyword>
<dbReference type="Gene3D" id="3.30.70.20">
    <property type="match status" value="2"/>
</dbReference>
<feature type="compositionally biased region" description="Polar residues" evidence="6">
    <location>
        <begin position="185"/>
        <end position="194"/>
    </location>
</feature>
<dbReference type="Pfam" id="PF13247">
    <property type="entry name" value="Fer4_11"/>
    <property type="match status" value="1"/>
</dbReference>
<dbReference type="PANTHER" id="PTHR42859:SF17">
    <property type="entry name" value="ELECTRON TRANSPORT PROTEIN HYDN-RELATED"/>
    <property type="match status" value="1"/>
</dbReference>
<feature type="region of interest" description="Disordered" evidence="6">
    <location>
        <begin position="162"/>
        <end position="194"/>
    </location>
</feature>
<reference evidence="8 9" key="1">
    <citation type="submission" date="2018-06" db="EMBL/GenBank/DDBJ databases">
        <authorList>
            <consortium name="Pathogen Informatics"/>
            <person name="Doyle S."/>
        </authorList>
    </citation>
    <scope>NUCLEOTIDE SEQUENCE [LARGE SCALE GENOMIC DNA]</scope>
    <source>
        <strain evidence="8 9">NCTC9783</strain>
    </source>
</reference>
<dbReference type="PROSITE" id="PS51379">
    <property type="entry name" value="4FE4S_FER_2"/>
    <property type="match status" value="1"/>
</dbReference>
<protein>
    <submittedName>
        <fullName evidence="8">Oxidoreductase Fe-S binding subunit</fullName>
    </submittedName>
</protein>
<dbReference type="SUPFAM" id="SSF54862">
    <property type="entry name" value="4Fe-4S ferredoxins"/>
    <property type="match status" value="1"/>
</dbReference>
<dbReference type="CDD" id="cd10554">
    <property type="entry name" value="HycB_like"/>
    <property type="match status" value="1"/>
</dbReference>
<name>A0A380A459_SHIFL</name>
<proteinExistence type="predicted"/>